<keyword evidence="2" id="KW-0472">Membrane</keyword>
<evidence type="ECO:0000256" key="1">
    <source>
        <dbReference type="SAM" id="MobiDB-lite"/>
    </source>
</evidence>
<organism evidence="3 4">
    <name type="scientific">Dactylosporangium vinaceum</name>
    <dbReference type="NCBI Taxonomy" id="53362"/>
    <lineage>
        <taxon>Bacteria</taxon>
        <taxon>Bacillati</taxon>
        <taxon>Actinomycetota</taxon>
        <taxon>Actinomycetes</taxon>
        <taxon>Micromonosporales</taxon>
        <taxon>Micromonosporaceae</taxon>
        <taxon>Dactylosporangium</taxon>
    </lineage>
</organism>
<accession>A0ABV5MFB2</accession>
<evidence type="ECO:0000256" key="2">
    <source>
        <dbReference type="SAM" id="Phobius"/>
    </source>
</evidence>
<reference evidence="3 4" key="1">
    <citation type="submission" date="2024-09" db="EMBL/GenBank/DDBJ databases">
        <authorList>
            <person name="Sun Q."/>
            <person name="Mori K."/>
        </authorList>
    </citation>
    <scope>NUCLEOTIDE SEQUENCE [LARGE SCALE GENOMIC DNA]</scope>
    <source>
        <strain evidence="3 4">JCM 3307</strain>
    </source>
</reference>
<comment type="caution">
    <text evidence="3">The sequence shown here is derived from an EMBL/GenBank/DDBJ whole genome shotgun (WGS) entry which is preliminary data.</text>
</comment>
<dbReference type="EMBL" id="JBHMCA010000054">
    <property type="protein sequence ID" value="MFB9447501.1"/>
    <property type="molecule type" value="Genomic_DNA"/>
</dbReference>
<sequence>MPCPRCGATGVDPAGYCVQCRLFRGPAGPPPQAFYPVAPPPPKQRNPLLIPGIIFGAVALLLAAGVIVYAVVGGDSPAADQGLTGGTNPVVAPSLTAAPDDPTPTPTATVTATPGASASGSAGTSPTAGPSCVVGVFLEEQHTEQVTVLNTGTFPFSGSGAYHRYTDSGRVTLDYGDGMSLRGTNGANQYEYIFAGYISYTYKYENGVLTFSSPRPDPQGTETFIRNGNVDFKGKLEARVPPPMKVNCGGVAMSLSNQITTIQLKRTSKAP</sequence>
<keyword evidence="4" id="KW-1185">Reference proteome</keyword>
<protein>
    <submittedName>
        <fullName evidence="3">Uncharacterized protein</fullName>
    </submittedName>
</protein>
<keyword evidence="2" id="KW-0812">Transmembrane</keyword>
<feature type="compositionally biased region" description="Low complexity" evidence="1">
    <location>
        <begin position="92"/>
        <end position="126"/>
    </location>
</feature>
<feature type="transmembrane region" description="Helical" evidence="2">
    <location>
        <begin position="48"/>
        <end position="72"/>
    </location>
</feature>
<evidence type="ECO:0000313" key="3">
    <source>
        <dbReference type="EMBL" id="MFB9447501.1"/>
    </source>
</evidence>
<evidence type="ECO:0000313" key="4">
    <source>
        <dbReference type="Proteomes" id="UP001589608"/>
    </source>
</evidence>
<dbReference type="RefSeq" id="WP_223102439.1">
    <property type="nucleotide sequence ID" value="NZ_CP061913.1"/>
</dbReference>
<name>A0ABV5MFB2_9ACTN</name>
<gene>
    <name evidence="3" type="ORF">ACFFTR_30775</name>
</gene>
<proteinExistence type="predicted"/>
<feature type="region of interest" description="Disordered" evidence="1">
    <location>
        <begin position="83"/>
        <end position="126"/>
    </location>
</feature>
<keyword evidence="2" id="KW-1133">Transmembrane helix</keyword>
<dbReference type="Proteomes" id="UP001589608">
    <property type="component" value="Unassembled WGS sequence"/>
</dbReference>